<accession>A0A2S7K7R5</accession>
<dbReference type="GO" id="GO:0016020">
    <property type="term" value="C:membrane"/>
    <property type="evidence" value="ECO:0007669"/>
    <property type="project" value="InterPro"/>
</dbReference>
<evidence type="ECO:0000256" key="6">
    <source>
        <dbReference type="ARBA" id="ARBA00023136"/>
    </source>
</evidence>
<dbReference type="Pfam" id="PF03567">
    <property type="entry name" value="Sulfotransfer_2"/>
    <property type="match status" value="1"/>
</dbReference>
<dbReference type="EMBL" id="PJCH01000005">
    <property type="protein sequence ID" value="PQA88554.1"/>
    <property type="molecule type" value="Genomic_DNA"/>
</dbReference>
<dbReference type="SUPFAM" id="SSF52540">
    <property type="entry name" value="P-loop containing nucleoside triphosphate hydrolases"/>
    <property type="match status" value="1"/>
</dbReference>
<evidence type="ECO:0000256" key="1">
    <source>
        <dbReference type="ARBA" id="ARBA00004323"/>
    </source>
</evidence>
<keyword evidence="6" id="KW-0472">Membrane</keyword>
<evidence type="ECO:0000256" key="3">
    <source>
        <dbReference type="ARBA" id="ARBA00022692"/>
    </source>
</evidence>
<dbReference type="PANTHER" id="PTHR12137:SF54">
    <property type="entry name" value="CARBOHYDRATE SULFOTRANSFERASE"/>
    <property type="match status" value="1"/>
</dbReference>
<proteinExistence type="predicted"/>
<evidence type="ECO:0000313" key="9">
    <source>
        <dbReference type="Proteomes" id="UP000239504"/>
    </source>
</evidence>
<dbReference type="InterPro" id="IPR005331">
    <property type="entry name" value="Sulfotransferase"/>
</dbReference>
<evidence type="ECO:0008006" key="10">
    <source>
        <dbReference type="Google" id="ProtNLM"/>
    </source>
</evidence>
<evidence type="ECO:0000256" key="7">
    <source>
        <dbReference type="ARBA" id="ARBA00023180"/>
    </source>
</evidence>
<evidence type="ECO:0000256" key="4">
    <source>
        <dbReference type="ARBA" id="ARBA00022989"/>
    </source>
</evidence>
<evidence type="ECO:0000313" key="8">
    <source>
        <dbReference type="EMBL" id="PQA88554.1"/>
    </source>
</evidence>
<gene>
    <name evidence="8" type="ORF">CW354_09740</name>
</gene>
<keyword evidence="9" id="KW-1185">Reference proteome</keyword>
<keyword evidence="5" id="KW-0333">Golgi apparatus</keyword>
<name>A0A2S7K7R5_9PROT</name>
<keyword evidence="4" id="KW-1133">Transmembrane helix</keyword>
<comment type="caution">
    <text evidence="8">The sequence shown here is derived from an EMBL/GenBank/DDBJ whole genome shotgun (WGS) entry which is preliminary data.</text>
</comment>
<sequence length="219" mass="25937">MQPTIFAIPNSDLVFIAMPKAGNSSILAALSVFLTEEDLRKADATEKDSVQKKFLPNVIRNYDKSELITPRTFTFTIVRNPWDRVVSHYSDKVASKTMHKRLQKFPAFRHKMPFEEYVAALDSNWDEIRDVHVMPQTKLCFSPRGRFMPDFIMRLERIEEDFELLKALVKQRYDKDIELRHVNRSRRKDYMSYYNAADRRTVAQLYGEDIRFFGYSFDE</sequence>
<keyword evidence="2" id="KW-0808">Transferase</keyword>
<dbReference type="GO" id="GO:0016051">
    <property type="term" value="P:carbohydrate biosynthetic process"/>
    <property type="evidence" value="ECO:0007669"/>
    <property type="project" value="InterPro"/>
</dbReference>
<dbReference type="AlphaFoldDB" id="A0A2S7K7R5"/>
<keyword evidence="7" id="KW-0325">Glycoprotein</keyword>
<dbReference type="PANTHER" id="PTHR12137">
    <property type="entry name" value="CARBOHYDRATE SULFOTRANSFERASE"/>
    <property type="match status" value="1"/>
</dbReference>
<keyword evidence="3" id="KW-0812">Transmembrane</keyword>
<protein>
    <recommendedName>
        <fullName evidence="10">Sulfotransferase</fullName>
    </recommendedName>
</protein>
<dbReference type="InterPro" id="IPR018011">
    <property type="entry name" value="Carb_sulfotrans_8-10"/>
</dbReference>
<evidence type="ECO:0000256" key="5">
    <source>
        <dbReference type="ARBA" id="ARBA00023034"/>
    </source>
</evidence>
<dbReference type="InterPro" id="IPR027417">
    <property type="entry name" value="P-loop_NTPase"/>
</dbReference>
<dbReference type="Gene3D" id="3.40.50.300">
    <property type="entry name" value="P-loop containing nucleotide triphosphate hydrolases"/>
    <property type="match status" value="1"/>
</dbReference>
<organism evidence="8 9">
    <name type="scientific">Hyphococcus luteus</name>
    <dbReference type="NCBI Taxonomy" id="2058213"/>
    <lineage>
        <taxon>Bacteria</taxon>
        <taxon>Pseudomonadati</taxon>
        <taxon>Pseudomonadota</taxon>
        <taxon>Alphaproteobacteria</taxon>
        <taxon>Parvularculales</taxon>
        <taxon>Parvularculaceae</taxon>
        <taxon>Hyphococcus</taxon>
    </lineage>
</organism>
<reference evidence="8 9" key="1">
    <citation type="submission" date="2017-12" db="EMBL/GenBank/DDBJ databases">
        <authorList>
            <person name="Hurst M.R.H."/>
        </authorList>
    </citation>
    <scope>NUCLEOTIDE SEQUENCE [LARGE SCALE GENOMIC DNA]</scope>
    <source>
        <strain evidence="8 9">SY-3-19</strain>
    </source>
</reference>
<dbReference type="OrthoDB" id="1407035at2"/>
<evidence type="ECO:0000256" key="2">
    <source>
        <dbReference type="ARBA" id="ARBA00022679"/>
    </source>
</evidence>
<dbReference type="GO" id="GO:0008146">
    <property type="term" value="F:sulfotransferase activity"/>
    <property type="evidence" value="ECO:0007669"/>
    <property type="project" value="InterPro"/>
</dbReference>
<comment type="subcellular location">
    <subcellularLocation>
        <location evidence="1">Golgi apparatus membrane</location>
        <topology evidence="1">Single-pass type II membrane protein</topology>
    </subcellularLocation>
</comment>
<dbReference type="Proteomes" id="UP000239504">
    <property type="component" value="Unassembled WGS sequence"/>
</dbReference>
<dbReference type="RefSeq" id="WP_104829798.1">
    <property type="nucleotide sequence ID" value="NZ_PJCH01000005.1"/>
</dbReference>